<evidence type="ECO:0000256" key="1">
    <source>
        <dbReference type="ARBA" id="ARBA00022676"/>
    </source>
</evidence>
<dbReference type="PANTHER" id="PTHR30160">
    <property type="entry name" value="TETRAACYLDISACCHARIDE 4'-KINASE-RELATED"/>
    <property type="match status" value="1"/>
</dbReference>
<keyword evidence="1" id="KW-0328">Glycosyltransferase</keyword>
<dbReference type="CDD" id="cd03789">
    <property type="entry name" value="GT9_LPS_heptosyltransferase"/>
    <property type="match status" value="1"/>
</dbReference>
<dbReference type="SUPFAM" id="SSF53756">
    <property type="entry name" value="UDP-Glycosyltransferase/glycogen phosphorylase"/>
    <property type="match status" value="1"/>
</dbReference>
<dbReference type="GO" id="GO:0008713">
    <property type="term" value="F:ADP-heptose-lipopolysaccharide heptosyltransferase activity"/>
    <property type="evidence" value="ECO:0007669"/>
    <property type="project" value="TreeGrafter"/>
</dbReference>
<dbReference type="KEGG" id="ccot:CCAX7_24100"/>
<accession>A0A402CVC2</accession>
<sequence length="421" mass="47128">MLKLLTRIVKGVARRSLSWISSPRIVIALFEPYFRMQSFRQKPTGAALSEVESVLVIRLDEIGDAVMTTPLLRELRRDAPDAWITLIVKPSNLNLFETCPYANEVLAYDWSSPGRYQHVRRQLRALKLAKTHLWKHRFDLALLPRWDYDEYNAAFLSYLSGARRRVGYSDDVAPHKSARKSGFNLLLTQRLDDASLKHEVERDLALLSAVGGEIHENTMEIWTTDEDRDQARQILERGGRALGQILIGIGPSGGSSWLKQWPVERFIEVCRRLREQYHAAFVIVGGPGDAAIAQAIDDALGSTAIDTIGATTLRQTAALLEQCDLYIGNDSGPMHLAAACGVPVVALFGSSCPHRFHPWGSEHKTLWRELLCSPCAARNHSDKCHVCIYEKPKCMDMISVEEVLAAADTRLRERASGEATT</sequence>
<dbReference type="Proteomes" id="UP000287394">
    <property type="component" value="Chromosome"/>
</dbReference>
<keyword evidence="4" id="KW-1185">Reference proteome</keyword>
<dbReference type="Gene3D" id="3.40.50.2000">
    <property type="entry name" value="Glycogen Phosphorylase B"/>
    <property type="match status" value="2"/>
</dbReference>
<dbReference type="InterPro" id="IPR002201">
    <property type="entry name" value="Glyco_trans_9"/>
</dbReference>
<dbReference type="PANTHER" id="PTHR30160:SF7">
    <property type="entry name" value="ADP-HEPTOSE--LPS HEPTOSYLTRANSFERASE 2"/>
    <property type="match status" value="1"/>
</dbReference>
<name>A0A402CVC2_9BACT</name>
<evidence type="ECO:0000313" key="4">
    <source>
        <dbReference type="Proteomes" id="UP000287394"/>
    </source>
</evidence>
<dbReference type="RefSeq" id="WP_119321319.1">
    <property type="nucleotide sequence ID" value="NZ_AP025739.1"/>
</dbReference>
<protein>
    <submittedName>
        <fullName evidence="3">ADP-heptose--LPS heptosyltransferase</fullName>
    </submittedName>
</protein>
<proteinExistence type="predicted"/>
<organism evidence="3 4">
    <name type="scientific">Capsulimonas corticalis</name>
    <dbReference type="NCBI Taxonomy" id="2219043"/>
    <lineage>
        <taxon>Bacteria</taxon>
        <taxon>Bacillati</taxon>
        <taxon>Armatimonadota</taxon>
        <taxon>Armatimonadia</taxon>
        <taxon>Capsulimonadales</taxon>
        <taxon>Capsulimonadaceae</taxon>
        <taxon>Capsulimonas</taxon>
    </lineage>
</organism>
<dbReference type="GO" id="GO:0009244">
    <property type="term" value="P:lipopolysaccharide core region biosynthetic process"/>
    <property type="evidence" value="ECO:0007669"/>
    <property type="project" value="TreeGrafter"/>
</dbReference>
<dbReference type="EMBL" id="AP025739">
    <property type="protein sequence ID" value="BDI30359.1"/>
    <property type="molecule type" value="Genomic_DNA"/>
</dbReference>
<keyword evidence="2" id="KW-0808">Transferase</keyword>
<reference evidence="3 4" key="1">
    <citation type="journal article" date="2019" name="Int. J. Syst. Evol. Microbiol.">
        <title>Capsulimonas corticalis gen. nov., sp. nov., an aerobic capsulated bacterium, of a novel bacterial order, Capsulimonadales ord. nov., of the class Armatimonadia of the phylum Armatimonadetes.</title>
        <authorList>
            <person name="Li J."/>
            <person name="Kudo C."/>
            <person name="Tonouchi A."/>
        </authorList>
    </citation>
    <scope>NUCLEOTIDE SEQUENCE [LARGE SCALE GENOMIC DNA]</scope>
    <source>
        <strain evidence="3 4">AX-7</strain>
    </source>
</reference>
<dbReference type="InterPro" id="IPR051199">
    <property type="entry name" value="LPS_LOS_Heptosyltrfase"/>
</dbReference>
<evidence type="ECO:0000313" key="3">
    <source>
        <dbReference type="EMBL" id="BDI30359.1"/>
    </source>
</evidence>
<dbReference type="AlphaFoldDB" id="A0A402CVC2"/>
<evidence type="ECO:0000256" key="2">
    <source>
        <dbReference type="ARBA" id="ARBA00022679"/>
    </source>
</evidence>
<dbReference type="OrthoDB" id="9797795at2"/>
<dbReference type="Pfam" id="PF01075">
    <property type="entry name" value="Glyco_transf_9"/>
    <property type="match status" value="1"/>
</dbReference>
<gene>
    <name evidence="3" type="ORF">CCAX7_24100</name>
</gene>
<dbReference type="GO" id="GO:0005829">
    <property type="term" value="C:cytosol"/>
    <property type="evidence" value="ECO:0007669"/>
    <property type="project" value="TreeGrafter"/>
</dbReference>